<proteinExistence type="predicted"/>
<dbReference type="EMBL" id="UYRV01016325">
    <property type="protein sequence ID" value="VDK61871.1"/>
    <property type="molecule type" value="Genomic_DNA"/>
</dbReference>
<dbReference type="AlphaFoldDB" id="A0A3P6TB04"/>
<evidence type="ECO:0000313" key="3">
    <source>
        <dbReference type="Proteomes" id="UP000271889"/>
    </source>
</evidence>
<protein>
    <recommendedName>
        <fullName evidence="1">Ras-associating domain-containing protein</fullName>
    </recommendedName>
</protein>
<keyword evidence="3" id="KW-1185">Reference proteome</keyword>
<gene>
    <name evidence="2" type="ORF">CGOC_LOCUS5388</name>
</gene>
<dbReference type="GO" id="GO:0007165">
    <property type="term" value="P:signal transduction"/>
    <property type="evidence" value="ECO:0007669"/>
    <property type="project" value="InterPro"/>
</dbReference>
<accession>A0A3P6TB04</accession>
<name>A0A3P6TB04_CYLGO</name>
<dbReference type="InterPro" id="IPR000159">
    <property type="entry name" value="RA_dom"/>
</dbReference>
<dbReference type="PROSITE" id="PS50200">
    <property type="entry name" value="RA"/>
    <property type="match status" value="1"/>
</dbReference>
<feature type="non-terminal residue" evidence="2">
    <location>
        <position position="126"/>
    </location>
</feature>
<feature type="domain" description="Ras-associating" evidence="1">
    <location>
        <begin position="60"/>
        <end position="126"/>
    </location>
</feature>
<organism evidence="2 3">
    <name type="scientific">Cylicostephanus goldi</name>
    <name type="common">Nematode worm</name>
    <dbReference type="NCBI Taxonomy" id="71465"/>
    <lineage>
        <taxon>Eukaryota</taxon>
        <taxon>Metazoa</taxon>
        <taxon>Ecdysozoa</taxon>
        <taxon>Nematoda</taxon>
        <taxon>Chromadorea</taxon>
        <taxon>Rhabditida</taxon>
        <taxon>Rhabditina</taxon>
        <taxon>Rhabditomorpha</taxon>
        <taxon>Strongyloidea</taxon>
        <taxon>Strongylidae</taxon>
        <taxon>Cylicostephanus</taxon>
    </lineage>
</organism>
<dbReference type="OrthoDB" id="5871585at2759"/>
<sequence length="126" mass="14519">MMMIRRRTVTSSMYFHIELSCAFYIHQEMGKERRQKLMLFFYELLKKAPETPPLPIVKKQIFVLKVTGVFAEETPITVQCESDSTAKTIIQQVLLNAGKNVDQVDEYALIEESSQSTSGEEPVEQR</sequence>
<reference evidence="2 3" key="1">
    <citation type="submission" date="2018-11" db="EMBL/GenBank/DDBJ databases">
        <authorList>
            <consortium name="Pathogen Informatics"/>
        </authorList>
    </citation>
    <scope>NUCLEOTIDE SEQUENCE [LARGE SCALE GENOMIC DNA]</scope>
</reference>
<evidence type="ECO:0000259" key="1">
    <source>
        <dbReference type="PROSITE" id="PS50200"/>
    </source>
</evidence>
<dbReference type="InterPro" id="IPR029071">
    <property type="entry name" value="Ubiquitin-like_domsf"/>
</dbReference>
<evidence type="ECO:0000313" key="2">
    <source>
        <dbReference type="EMBL" id="VDK61871.1"/>
    </source>
</evidence>
<dbReference type="Gene3D" id="3.10.20.90">
    <property type="entry name" value="Phosphatidylinositol 3-kinase Catalytic Subunit, Chain A, domain 1"/>
    <property type="match status" value="1"/>
</dbReference>
<dbReference type="SUPFAM" id="SSF54236">
    <property type="entry name" value="Ubiquitin-like"/>
    <property type="match status" value="1"/>
</dbReference>
<dbReference type="Proteomes" id="UP000271889">
    <property type="component" value="Unassembled WGS sequence"/>
</dbReference>